<dbReference type="AlphaFoldDB" id="A0A1G6LPA5"/>
<dbReference type="InterPro" id="IPR009100">
    <property type="entry name" value="AcylCoA_DH/oxidase_NM_dom_sf"/>
</dbReference>
<evidence type="ECO:0000259" key="8">
    <source>
        <dbReference type="Pfam" id="PF02770"/>
    </source>
</evidence>
<dbReference type="InterPro" id="IPR006091">
    <property type="entry name" value="Acyl-CoA_Oxase/DH_mid-dom"/>
</dbReference>
<gene>
    <name evidence="10" type="ORF">SAMN05421734_10925</name>
</gene>
<dbReference type="Gene3D" id="2.40.110.10">
    <property type="entry name" value="Butyryl-CoA Dehydrogenase, subunit A, domain 2"/>
    <property type="match status" value="1"/>
</dbReference>
<keyword evidence="3 6" id="KW-0285">Flavoprotein</keyword>
<evidence type="ECO:0000256" key="2">
    <source>
        <dbReference type="ARBA" id="ARBA00009347"/>
    </source>
</evidence>
<name>A0A1G6LPA5_9BACI</name>
<evidence type="ECO:0000256" key="6">
    <source>
        <dbReference type="RuleBase" id="RU362125"/>
    </source>
</evidence>
<dbReference type="Pfam" id="PF02771">
    <property type="entry name" value="Acyl-CoA_dh_N"/>
    <property type="match status" value="1"/>
</dbReference>
<evidence type="ECO:0000256" key="4">
    <source>
        <dbReference type="ARBA" id="ARBA00022827"/>
    </source>
</evidence>
<accession>A0A1G6LPA5</accession>
<evidence type="ECO:0000256" key="5">
    <source>
        <dbReference type="ARBA" id="ARBA00023002"/>
    </source>
</evidence>
<dbReference type="SUPFAM" id="SSF47203">
    <property type="entry name" value="Acyl-CoA dehydrogenase C-terminal domain-like"/>
    <property type="match status" value="1"/>
</dbReference>
<dbReference type="EMBL" id="FMYI01000009">
    <property type="protein sequence ID" value="SDC45031.1"/>
    <property type="molecule type" value="Genomic_DNA"/>
</dbReference>
<keyword evidence="4 6" id="KW-0274">FAD</keyword>
<dbReference type="Pfam" id="PF02770">
    <property type="entry name" value="Acyl-CoA_dh_M"/>
    <property type="match status" value="1"/>
</dbReference>
<evidence type="ECO:0000256" key="1">
    <source>
        <dbReference type="ARBA" id="ARBA00001974"/>
    </source>
</evidence>
<dbReference type="STRING" id="1612202.SAMN05421734_10925"/>
<dbReference type="PANTHER" id="PTHR43884:SF25">
    <property type="entry name" value="ACYL-COA DEHYDROGENASE YDBM-RELATED"/>
    <property type="match status" value="1"/>
</dbReference>
<evidence type="ECO:0000313" key="10">
    <source>
        <dbReference type="EMBL" id="SDC45031.1"/>
    </source>
</evidence>
<feature type="domain" description="Acyl-CoA oxidase/dehydrogenase middle" evidence="8">
    <location>
        <begin position="127"/>
        <end position="218"/>
    </location>
</feature>
<dbReference type="Gene3D" id="1.10.540.10">
    <property type="entry name" value="Acyl-CoA dehydrogenase/oxidase, N-terminal domain"/>
    <property type="match status" value="1"/>
</dbReference>
<dbReference type="PIRSF" id="PIRSF016578">
    <property type="entry name" value="HsaA"/>
    <property type="match status" value="1"/>
</dbReference>
<comment type="similarity">
    <text evidence="2 6">Belongs to the acyl-CoA dehydrogenase family.</text>
</comment>
<dbReference type="Proteomes" id="UP000242949">
    <property type="component" value="Unassembled WGS sequence"/>
</dbReference>
<sequence length="389" mass="43438">MDTLFIKNERQQALVDKAIHLGALAKNRVKEAEQFAQLPQDTVKDLKESNYLSLTLPKELGGEGLSLYEFLLMQEKLATGDGATALSVGWHLGIVKELSEDRIWEDSILNWFTKKVKTDQVLVNRIASEKATGSPTRGGVPKTKAVKDGNDYLITGEKTFSTMASVLDYYIVSAFVEDKDTVGSFLIHRDEPGIHVNKTWDTMSMRGTGSDDLVFENVRVDSSMLVELNKQANPKKAKGWLLHIPACYLGIAIAARNDAIEFAKNFQPNSLNTPISEVAHIQDKIGEMDVKLMSARHFMYRIAELWDETPEQERQNLSAELATVKMVATNTANDVVDLAMRIVGGRGLSKQMPFEQYYRDIRAGLHNPPMDDAVIQLLAKRALTHSSQK</sequence>
<dbReference type="PANTHER" id="PTHR43884">
    <property type="entry name" value="ACYL-COA DEHYDROGENASE"/>
    <property type="match status" value="1"/>
</dbReference>
<evidence type="ECO:0000256" key="3">
    <source>
        <dbReference type="ARBA" id="ARBA00022630"/>
    </source>
</evidence>
<feature type="domain" description="Acyl-CoA dehydrogenase/oxidase N-terminal" evidence="9">
    <location>
        <begin position="26"/>
        <end position="95"/>
    </location>
</feature>
<comment type="cofactor">
    <cofactor evidence="1 6">
        <name>FAD</name>
        <dbReference type="ChEBI" id="CHEBI:57692"/>
    </cofactor>
</comment>
<dbReference type="GO" id="GO:0003995">
    <property type="term" value="F:acyl-CoA dehydrogenase activity"/>
    <property type="evidence" value="ECO:0007669"/>
    <property type="project" value="TreeGrafter"/>
</dbReference>
<dbReference type="Pfam" id="PF00441">
    <property type="entry name" value="Acyl-CoA_dh_1"/>
    <property type="match status" value="1"/>
</dbReference>
<dbReference type="SUPFAM" id="SSF56645">
    <property type="entry name" value="Acyl-CoA dehydrogenase NM domain-like"/>
    <property type="match status" value="1"/>
</dbReference>
<dbReference type="InterPro" id="IPR009075">
    <property type="entry name" value="AcylCo_DH/oxidase_C"/>
</dbReference>
<evidence type="ECO:0000259" key="9">
    <source>
        <dbReference type="Pfam" id="PF02771"/>
    </source>
</evidence>
<proteinExistence type="inferred from homology"/>
<dbReference type="InterPro" id="IPR036250">
    <property type="entry name" value="AcylCo_DH-like_C"/>
</dbReference>
<dbReference type="GO" id="GO:0050660">
    <property type="term" value="F:flavin adenine dinucleotide binding"/>
    <property type="evidence" value="ECO:0007669"/>
    <property type="project" value="InterPro"/>
</dbReference>
<dbReference type="InterPro" id="IPR013786">
    <property type="entry name" value="AcylCoA_DH/ox_N"/>
</dbReference>
<keyword evidence="5 6" id="KW-0560">Oxidoreductase</keyword>
<dbReference type="Gene3D" id="1.20.140.10">
    <property type="entry name" value="Butyryl-CoA Dehydrogenase, subunit A, domain 3"/>
    <property type="match status" value="1"/>
</dbReference>
<dbReference type="OrthoDB" id="9785203at2"/>
<keyword evidence="11" id="KW-1185">Reference proteome</keyword>
<dbReference type="RefSeq" id="WP_090796549.1">
    <property type="nucleotide sequence ID" value="NZ_FMYI01000009.1"/>
</dbReference>
<organism evidence="10 11">
    <name type="scientific">Pelagirhabdus alkalitolerans</name>
    <dbReference type="NCBI Taxonomy" id="1612202"/>
    <lineage>
        <taxon>Bacteria</taxon>
        <taxon>Bacillati</taxon>
        <taxon>Bacillota</taxon>
        <taxon>Bacilli</taxon>
        <taxon>Bacillales</taxon>
        <taxon>Bacillaceae</taxon>
        <taxon>Pelagirhabdus</taxon>
    </lineage>
</organism>
<protein>
    <submittedName>
        <fullName evidence="10">Acyl-CoA dehydrogenase</fullName>
    </submittedName>
</protein>
<dbReference type="InterPro" id="IPR037069">
    <property type="entry name" value="AcylCoA_DH/ox_N_sf"/>
</dbReference>
<evidence type="ECO:0000259" key="7">
    <source>
        <dbReference type="Pfam" id="PF00441"/>
    </source>
</evidence>
<dbReference type="InterPro" id="IPR046373">
    <property type="entry name" value="Acyl-CoA_Oxase/DH_mid-dom_sf"/>
</dbReference>
<dbReference type="CDD" id="cd00567">
    <property type="entry name" value="ACAD"/>
    <property type="match status" value="1"/>
</dbReference>
<feature type="domain" description="Acyl-CoA dehydrogenase/oxidase C-terminal" evidence="7">
    <location>
        <begin position="246"/>
        <end position="363"/>
    </location>
</feature>
<reference evidence="11" key="1">
    <citation type="submission" date="2016-09" db="EMBL/GenBank/DDBJ databases">
        <authorList>
            <person name="Varghese N."/>
            <person name="Submissions S."/>
        </authorList>
    </citation>
    <scope>NUCLEOTIDE SEQUENCE [LARGE SCALE GENOMIC DNA]</scope>
    <source>
        <strain evidence="11">S5</strain>
    </source>
</reference>
<evidence type="ECO:0000313" key="11">
    <source>
        <dbReference type="Proteomes" id="UP000242949"/>
    </source>
</evidence>